<evidence type="ECO:0000256" key="8">
    <source>
        <dbReference type="PROSITE-ProRule" id="PRU00843"/>
    </source>
</evidence>
<dbReference type="GO" id="GO:0005524">
    <property type="term" value="F:ATP binding"/>
    <property type="evidence" value="ECO:0007669"/>
    <property type="project" value="UniProtKB-UniRule"/>
</dbReference>
<gene>
    <name evidence="12" type="ORF">HPB48_014582</name>
</gene>
<dbReference type="PROSITE" id="PS00112">
    <property type="entry name" value="PHOSPHAGEN_KINASE"/>
    <property type="match status" value="1"/>
</dbReference>
<dbReference type="SUPFAM" id="SSF55931">
    <property type="entry name" value="Glutamine synthetase/guanido kinase"/>
    <property type="match status" value="2"/>
</dbReference>
<dbReference type="InterPro" id="IPR022415">
    <property type="entry name" value="ATP-guanido_PTrfase_AS"/>
</dbReference>
<feature type="binding site" evidence="8">
    <location>
        <position position="244"/>
    </location>
    <ligand>
        <name>ATP</name>
        <dbReference type="ChEBI" id="CHEBI:30616"/>
    </ligand>
</feature>
<keyword evidence="13" id="KW-1185">Reference proteome</keyword>
<dbReference type="Proteomes" id="UP000821853">
    <property type="component" value="Chromosome 4"/>
</dbReference>
<dbReference type="EMBL" id="JABSTR010000006">
    <property type="protein sequence ID" value="KAH9372403.1"/>
    <property type="molecule type" value="Genomic_DNA"/>
</dbReference>
<evidence type="ECO:0000259" key="11">
    <source>
        <dbReference type="PROSITE" id="PS51510"/>
    </source>
</evidence>
<dbReference type="InterPro" id="IPR014746">
    <property type="entry name" value="Gln_synth/guanido_kin_cat_dom"/>
</dbReference>
<dbReference type="SUPFAM" id="SSF48034">
    <property type="entry name" value="Guanido kinase N-terminal domain"/>
    <property type="match status" value="1"/>
</dbReference>
<dbReference type="AlphaFoldDB" id="A0A9J6GB35"/>
<sequence length="452" mass="50930">MLLRKRGESPVTKLKYDKWWTCPAGPTMFSRMMVKRAVIPFTVGAWGIHQKGGSGKGGGQVDPATLEKLEADFKKLQNAKNCHSLLKKYLTKDVFDKLKTRKTAMGATLLDVIQSGAENLDSGVGVYAPDAESYTLFAELFNPVIDDYHKGFPPSAKHPPTDFGDLNTIVNVDPKDEFVISTRVRCGRSLQGYPFNPCLTEAQYKEMEKKVSSTLTSLSGELKGTYYPLTGMGKKVQQQLIDDHFLFKEGDRFLQAANACRFWPTGRGIYHNDNKTFLVWVNEEDHLRIISMQKGVVTSSRSEKHDKMLEKRRVPYFQAQSSHLQKVKGKLFLQHAAVYGRLVKGVKEIEKKLPFARDNGFGYLTFCPTNLGTTIRASVHIKLPKLAADKAKLEKIAAKYNLQVRGTRGEHTESEGGVYDISNKRRLGLTEYQAVREMQDGILELIRLEREA</sequence>
<dbReference type="VEuPathDB" id="VectorBase:HLOH_046572"/>
<accession>A0A9J6GB35</accession>
<keyword evidence="4 8" id="KW-0547">Nucleotide-binding</keyword>
<evidence type="ECO:0000256" key="2">
    <source>
        <dbReference type="ARBA" id="ARBA00012230"/>
    </source>
</evidence>
<feature type="binding site" evidence="8">
    <location>
        <begin position="405"/>
        <end position="410"/>
    </location>
    <ligand>
        <name>ATP</name>
        <dbReference type="ChEBI" id="CHEBI:30616"/>
    </ligand>
</feature>
<evidence type="ECO:0000259" key="10">
    <source>
        <dbReference type="PROSITE" id="PS51509"/>
    </source>
</evidence>
<evidence type="ECO:0000256" key="7">
    <source>
        <dbReference type="PROSITE-ProRule" id="PRU00842"/>
    </source>
</evidence>
<evidence type="ECO:0000313" key="12">
    <source>
        <dbReference type="EMBL" id="KAH9372403.1"/>
    </source>
</evidence>
<protein>
    <recommendedName>
        <fullName evidence="2">arginine kinase</fullName>
        <ecNumber evidence="2">2.7.3.3</ecNumber>
    </recommendedName>
</protein>
<dbReference type="GO" id="GO:0046314">
    <property type="term" value="P:phosphocreatine biosynthetic process"/>
    <property type="evidence" value="ECO:0007669"/>
    <property type="project" value="InterPro"/>
</dbReference>
<dbReference type="Gene3D" id="3.30.590.10">
    <property type="entry name" value="Glutamine synthetase/guanido kinase, catalytic domain"/>
    <property type="match status" value="1"/>
</dbReference>
<evidence type="ECO:0000256" key="1">
    <source>
        <dbReference type="ARBA" id="ARBA00006798"/>
    </source>
</evidence>
<evidence type="ECO:0000313" key="13">
    <source>
        <dbReference type="Proteomes" id="UP000821853"/>
    </source>
</evidence>
<organism evidence="12 13">
    <name type="scientific">Haemaphysalis longicornis</name>
    <name type="common">Bush tick</name>
    <dbReference type="NCBI Taxonomy" id="44386"/>
    <lineage>
        <taxon>Eukaryota</taxon>
        <taxon>Metazoa</taxon>
        <taxon>Ecdysozoa</taxon>
        <taxon>Arthropoda</taxon>
        <taxon>Chelicerata</taxon>
        <taxon>Arachnida</taxon>
        <taxon>Acari</taxon>
        <taxon>Parasitiformes</taxon>
        <taxon>Ixodida</taxon>
        <taxon>Ixodoidea</taxon>
        <taxon>Ixodidae</taxon>
        <taxon>Haemaphysalinae</taxon>
        <taxon>Haemaphysalis</taxon>
    </lineage>
</organism>
<feature type="domain" description="Phosphagen kinase C-terminal" evidence="11">
    <location>
        <begin position="178"/>
        <end position="452"/>
    </location>
</feature>
<feature type="binding site" evidence="8">
    <location>
        <begin position="376"/>
        <end position="380"/>
    </location>
    <ligand>
        <name>ATP</name>
        <dbReference type="ChEBI" id="CHEBI:30616"/>
    </ligand>
</feature>
<dbReference type="FunFam" id="1.10.135.10:FF:000003">
    <property type="entry name" value="Three-domain arginine kinase"/>
    <property type="match status" value="1"/>
</dbReference>
<feature type="domain" description="Phosphagen kinase N-terminal" evidence="10">
    <location>
        <begin position="68"/>
        <end position="150"/>
    </location>
</feature>
<evidence type="ECO:0000256" key="3">
    <source>
        <dbReference type="ARBA" id="ARBA00022679"/>
    </source>
</evidence>
<dbReference type="GO" id="GO:0005615">
    <property type="term" value="C:extracellular space"/>
    <property type="evidence" value="ECO:0007669"/>
    <property type="project" value="TreeGrafter"/>
</dbReference>
<dbReference type="InterPro" id="IPR000749">
    <property type="entry name" value="ATP-guanido_PTrfase"/>
</dbReference>
<dbReference type="CDD" id="cd07932">
    <property type="entry name" value="arginine_kinase_like"/>
    <property type="match status" value="1"/>
</dbReference>
<dbReference type="InterPro" id="IPR036802">
    <property type="entry name" value="ATP-guanido_PTrfase_N_sf"/>
</dbReference>
<dbReference type="PROSITE" id="PS51510">
    <property type="entry name" value="PHOSPHAGEN_KINASE_C"/>
    <property type="match status" value="1"/>
</dbReference>
<dbReference type="OrthoDB" id="430219at2759"/>
<comment type="caution">
    <text evidence="12">The sequence shown here is derived from an EMBL/GenBank/DDBJ whole genome shotgun (WGS) entry which is preliminary data.</text>
</comment>
<dbReference type="Pfam" id="PF00217">
    <property type="entry name" value="ATP-gua_Ptrans"/>
    <property type="match status" value="2"/>
</dbReference>
<dbReference type="EC" id="2.7.3.3" evidence="2"/>
<dbReference type="InterPro" id="IPR022414">
    <property type="entry name" value="ATP-guanido_PTrfase_cat"/>
</dbReference>
<dbReference type="Pfam" id="PF02807">
    <property type="entry name" value="ATP-gua_PtransN"/>
    <property type="match status" value="1"/>
</dbReference>
<name>A0A9J6GB35_HAELO</name>
<evidence type="ECO:0000256" key="9">
    <source>
        <dbReference type="RuleBase" id="RU000505"/>
    </source>
</evidence>
<keyword evidence="6 8" id="KW-0067">ATP-binding</keyword>
<dbReference type="PROSITE" id="PS51509">
    <property type="entry name" value="PHOSPHAGEN_KINASE_N"/>
    <property type="match status" value="1"/>
</dbReference>
<evidence type="ECO:0000256" key="5">
    <source>
        <dbReference type="ARBA" id="ARBA00022777"/>
    </source>
</evidence>
<evidence type="ECO:0000256" key="4">
    <source>
        <dbReference type="ARBA" id="ARBA00022741"/>
    </source>
</evidence>
<comment type="similarity">
    <text evidence="1 7 9">Belongs to the ATP:guanido phosphotransferase family.</text>
</comment>
<dbReference type="GO" id="GO:0004111">
    <property type="term" value="F:creatine kinase activity"/>
    <property type="evidence" value="ECO:0007669"/>
    <property type="project" value="InterPro"/>
</dbReference>
<dbReference type="PANTHER" id="PTHR11547:SF38">
    <property type="entry name" value="ARGININE KINASE 1-RELATED"/>
    <property type="match status" value="1"/>
</dbReference>
<feature type="binding site" evidence="8">
    <location>
        <position position="288"/>
    </location>
    <ligand>
        <name>ATP</name>
        <dbReference type="ChEBI" id="CHEBI:30616"/>
    </ligand>
</feature>
<keyword evidence="3 8" id="KW-0808">Transferase</keyword>
<reference evidence="12 13" key="1">
    <citation type="journal article" date="2020" name="Cell">
        <title>Large-Scale Comparative Analyses of Tick Genomes Elucidate Their Genetic Diversity and Vector Capacities.</title>
        <authorList>
            <consortium name="Tick Genome and Microbiome Consortium (TIGMIC)"/>
            <person name="Jia N."/>
            <person name="Wang J."/>
            <person name="Shi W."/>
            <person name="Du L."/>
            <person name="Sun Y."/>
            <person name="Zhan W."/>
            <person name="Jiang J.F."/>
            <person name="Wang Q."/>
            <person name="Zhang B."/>
            <person name="Ji P."/>
            <person name="Bell-Sakyi L."/>
            <person name="Cui X.M."/>
            <person name="Yuan T.T."/>
            <person name="Jiang B.G."/>
            <person name="Yang W.F."/>
            <person name="Lam T.T."/>
            <person name="Chang Q.C."/>
            <person name="Ding S.J."/>
            <person name="Wang X.J."/>
            <person name="Zhu J.G."/>
            <person name="Ruan X.D."/>
            <person name="Zhao L."/>
            <person name="Wei J.T."/>
            <person name="Ye R.Z."/>
            <person name="Que T.C."/>
            <person name="Du C.H."/>
            <person name="Zhou Y.H."/>
            <person name="Cheng J.X."/>
            <person name="Dai P.F."/>
            <person name="Guo W.B."/>
            <person name="Han X.H."/>
            <person name="Huang E.J."/>
            <person name="Li L.F."/>
            <person name="Wei W."/>
            <person name="Gao Y.C."/>
            <person name="Liu J.Z."/>
            <person name="Shao H.Z."/>
            <person name="Wang X."/>
            <person name="Wang C.C."/>
            <person name="Yang T.C."/>
            <person name="Huo Q.B."/>
            <person name="Li W."/>
            <person name="Chen H.Y."/>
            <person name="Chen S.E."/>
            <person name="Zhou L.G."/>
            <person name="Ni X.B."/>
            <person name="Tian J.H."/>
            <person name="Sheng Y."/>
            <person name="Liu T."/>
            <person name="Pan Y.S."/>
            <person name="Xia L.Y."/>
            <person name="Li J."/>
            <person name="Zhao F."/>
            <person name="Cao W.C."/>
        </authorList>
    </citation>
    <scope>NUCLEOTIDE SEQUENCE [LARGE SCALE GENOMIC DNA]</scope>
    <source>
        <strain evidence="12">HaeL-2018</strain>
    </source>
</reference>
<dbReference type="GO" id="GO:0004054">
    <property type="term" value="F:arginine kinase activity"/>
    <property type="evidence" value="ECO:0007669"/>
    <property type="project" value="UniProtKB-EC"/>
</dbReference>
<dbReference type="OMA" id="GYAKLQA"/>
<proteinExistence type="inferred from homology"/>
<keyword evidence="5 8" id="KW-0418">Kinase</keyword>
<dbReference type="Gene3D" id="1.10.135.10">
    <property type="entry name" value="ATP:guanido phosphotransferase, N-terminal domain"/>
    <property type="match status" value="1"/>
</dbReference>
<evidence type="ECO:0000256" key="6">
    <source>
        <dbReference type="ARBA" id="ARBA00022840"/>
    </source>
</evidence>
<dbReference type="PANTHER" id="PTHR11547">
    <property type="entry name" value="ARGININE OR CREATINE KINASE"/>
    <property type="match status" value="1"/>
</dbReference>
<feature type="binding site" evidence="8">
    <location>
        <begin position="181"/>
        <end position="185"/>
    </location>
    <ligand>
        <name>ATP</name>
        <dbReference type="ChEBI" id="CHEBI:30616"/>
    </ligand>
</feature>
<dbReference type="InterPro" id="IPR022413">
    <property type="entry name" value="ATP-guanido_PTrfase_N"/>
</dbReference>